<dbReference type="Pfam" id="PF07617">
    <property type="entry name" value="DUF1579"/>
    <property type="match status" value="1"/>
</dbReference>
<name>A0A2G8T2T8_9BURK</name>
<dbReference type="OrthoDB" id="8755977at2"/>
<reference evidence="1 2" key="1">
    <citation type="submission" date="2017-10" db="EMBL/GenBank/DDBJ databases">
        <title>Massilia psychrophilum sp. nov., a novel purple-pigmented bacterium isolated from Tianshan glacier, Xinjiang Municipality, China.</title>
        <authorList>
            <person name="Wang H."/>
        </authorList>
    </citation>
    <scope>NUCLEOTIDE SEQUENCE [LARGE SCALE GENOMIC DNA]</scope>
    <source>
        <strain evidence="1 2">JCM 30813</strain>
    </source>
</reference>
<dbReference type="Proteomes" id="UP000228593">
    <property type="component" value="Unassembled WGS sequence"/>
</dbReference>
<evidence type="ECO:0000313" key="1">
    <source>
        <dbReference type="EMBL" id="PIL40365.1"/>
    </source>
</evidence>
<evidence type="ECO:0008006" key="3">
    <source>
        <dbReference type="Google" id="ProtNLM"/>
    </source>
</evidence>
<organism evidence="1 2">
    <name type="scientific">Massilia psychrophila</name>
    <dbReference type="NCBI Taxonomy" id="1603353"/>
    <lineage>
        <taxon>Bacteria</taxon>
        <taxon>Pseudomonadati</taxon>
        <taxon>Pseudomonadota</taxon>
        <taxon>Betaproteobacteria</taxon>
        <taxon>Burkholderiales</taxon>
        <taxon>Oxalobacteraceae</taxon>
        <taxon>Telluria group</taxon>
        <taxon>Massilia</taxon>
    </lineage>
</organism>
<evidence type="ECO:0000313" key="2">
    <source>
        <dbReference type="Proteomes" id="UP000228593"/>
    </source>
</evidence>
<gene>
    <name evidence="1" type="ORF">CR103_08060</name>
</gene>
<accession>A0A2G8T2T8</accession>
<dbReference type="AlphaFoldDB" id="A0A2G8T2T8"/>
<dbReference type="RefSeq" id="WP_099915471.1">
    <property type="nucleotide sequence ID" value="NZ_BMHS01000013.1"/>
</dbReference>
<sequence length="176" mass="19822">MIHYSSKIIGIFCSVPLLFLSTFSYGQDIASRPNLLQQLDGIWTMSGDVRGKPVTYSLEAKPSLLGAFTELRMQDIEIPAKYAANVYIGYDHATKALIVHWMDSFGAKYSIPHGTGGLKENMLQFTFPYKGGTFRDTFTFDPEGGYWTFVLESQQPDGGWKHFAKYKVVRNISGRN</sequence>
<proteinExistence type="predicted"/>
<comment type="caution">
    <text evidence="1">The sequence shown here is derived from an EMBL/GenBank/DDBJ whole genome shotgun (WGS) entry which is preliminary data.</text>
</comment>
<dbReference type="InterPro" id="IPR011473">
    <property type="entry name" value="DUF1579"/>
</dbReference>
<protein>
    <recommendedName>
        <fullName evidence="3">DUF1579 domain-containing protein</fullName>
    </recommendedName>
</protein>
<dbReference type="EMBL" id="PDOB01000009">
    <property type="protein sequence ID" value="PIL40365.1"/>
    <property type="molecule type" value="Genomic_DNA"/>
</dbReference>
<keyword evidence="2" id="KW-1185">Reference proteome</keyword>